<dbReference type="EMBL" id="HBHP01020537">
    <property type="protein sequence ID" value="CAD9768803.1"/>
    <property type="molecule type" value="Transcribed_RNA"/>
</dbReference>
<protein>
    <submittedName>
        <fullName evidence="1">Uncharacterized protein</fullName>
    </submittedName>
</protein>
<name>A0A7S2TT39_9EUKA</name>
<gene>
    <name evidence="1" type="ORF">LSP00402_LOCUS12784</name>
</gene>
<proteinExistence type="predicted"/>
<sequence length="327" mass="36769">MPSTPAQMAHRHGDTVIPLKVVGEPPPGSHNAGIQRGYIARFNWKTHYVNRFDPASIAPGQCITIGPAETELLPSIPTIFHRLLSILQQVERANKNRDILGGLDRKIVRQVAEVTSASSRSLDRKLVLANLEGQEYLVNACRKEHVKLIYEGMEGKGLLEKLGLCNHLVDVFAVAPGRSRYCVGGRGVRNHHALPCTCDGGGGYEGSKDGSVNNHHGSKANDLYKFKSDRAARFQQEHEEVWKHFETCAATIKHSIENTKRPQPSPEKIERIDALRAQIAKLRARCLEMSQRWHEERDLRARLWARLELMQKKLMIITSRIEGRSFG</sequence>
<organism evidence="1">
    <name type="scientific">Lotharella oceanica</name>
    <dbReference type="NCBI Taxonomy" id="641309"/>
    <lineage>
        <taxon>Eukaryota</taxon>
        <taxon>Sar</taxon>
        <taxon>Rhizaria</taxon>
        <taxon>Cercozoa</taxon>
        <taxon>Chlorarachniophyceae</taxon>
        <taxon>Lotharella</taxon>
    </lineage>
</organism>
<dbReference type="AlphaFoldDB" id="A0A7S2TT39"/>
<accession>A0A7S2TT39</accession>
<evidence type="ECO:0000313" key="1">
    <source>
        <dbReference type="EMBL" id="CAD9768803.1"/>
    </source>
</evidence>
<reference evidence="1" key="1">
    <citation type="submission" date="2021-01" db="EMBL/GenBank/DDBJ databases">
        <authorList>
            <person name="Corre E."/>
            <person name="Pelletier E."/>
            <person name="Niang G."/>
            <person name="Scheremetjew M."/>
            <person name="Finn R."/>
            <person name="Kale V."/>
            <person name="Holt S."/>
            <person name="Cochrane G."/>
            <person name="Meng A."/>
            <person name="Brown T."/>
            <person name="Cohen L."/>
        </authorList>
    </citation>
    <scope>NUCLEOTIDE SEQUENCE</scope>
    <source>
        <strain evidence="1">CCMP622</strain>
    </source>
</reference>